<evidence type="ECO:0000313" key="2">
    <source>
        <dbReference type="Proteomes" id="UP000266723"/>
    </source>
</evidence>
<sequence>MKQLRSHRRLTATVLPTINNDLSVSLSAINFDKEQLESVLSVLPIGVLQPENEFRHHYGSRLDSCIDGQLKLHRSPEILGGSKCKDSRLEIRVGMMVDGSLDGSTKEMIGWAI</sequence>
<name>A0ABQ7BT22_BRACR</name>
<organism evidence="1 2">
    <name type="scientific">Brassica cretica</name>
    <name type="common">Mustard</name>
    <dbReference type="NCBI Taxonomy" id="69181"/>
    <lineage>
        <taxon>Eukaryota</taxon>
        <taxon>Viridiplantae</taxon>
        <taxon>Streptophyta</taxon>
        <taxon>Embryophyta</taxon>
        <taxon>Tracheophyta</taxon>
        <taxon>Spermatophyta</taxon>
        <taxon>Magnoliopsida</taxon>
        <taxon>eudicotyledons</taxon>
        <taxon>Gunneridae</taxon>
        <taxon>Pentapetalae</taxon>
        <taxon>rosids</taxon>
        <taxon>malvids</taxon>
        <taxon>Brassicales</taxon>
        <taxon>Brassicaceae</taxon>
        <taxon>Brassiceae</taxon>
        <taxon>Brassica</taxon>
    </lineage>
</organism>
<gene>
    <name evidence="1" type="ORF">DY000_02007725</name>
</gene>
<reference evidence="1 2" key="1">
    <citation type="journal article" date="2020" name="BMC Genomics">
        <title>Intraspecific diversification of the crop wild relative Brassica cretica Lam. using demographic model selection.</title>
        <authorList>
            <person name="Kioukis A."/>
            <person name="Michalopoulou V.A."/>
            <person name="Briers L."/>
            <person name="Pirintsos S."/>
            <person name="Studholme D.J."/>
            <person name="Pavlidis P."/>
            <person name="Sarris P.F."/>
        </authorList>
    </citation>
    <scope>NUCLEOTIDE SEQUENCE [LARGE SCALE GENOMIC DNA]</scope>
    <source>
        <strain evidence="2">cv. PFS-1207/04</strain>
    </source>
</reference>
<dbReference type="Proteomes" id="UP000266723">
    <property type="component" value="Unassembled WGS sequence"/>
</dbReference>
<proteinExistence type="predicted"/>
<evidence type="ECO:0000313" key="1">
    <source>
        <dbReference type="EMBL" id="KAF3542418.1"/>
    </source>
</evidence>
<comment type="caution">
    <text evidence="1">The sequence shown here is derived from an EMBL/GenBank/DDBJ whole genome shotgun (WGS) entry which is preliminary data.</text>
</comment>
<dbReference type="EMBL" id="QGKV02000832">
    <property type="protein sequence ID" value="KAF3542418.1"/>
    <property type="molecule type" value="Genomic_DNA"/>
</dbReference>
<protein>
    <submittedName>
        <fullName evidence="1">Uncharacterized protein</fullName>
    </submittedName>
</protein>
<accession>A0ABQ7BT22</accession>
<keyword evidence="2" id="KW-1185">Reference proteome</keyword>